<dbReference type="AlphaFoldDB" id="A0A433TPK8"/>
<feature type="transmembrane region" description="Helical" evidence="1">
    <location>
        <begin position="132"/>
        <end position="151"/>
    </location>
</feature>
<keyword evidence="1" id="KW-0812">Transmembrane</keyword>
<protein>
    <submittedName>
        <fullName evidence="2">Uncharacterized protein</fullName>
    </submittedName>
</protein>
<evidence type="ECO:0000313" key="3">
    <source>
        <dbReference type="Proteomes" id="UP000271974"/>
    </source>
</evidence>
<comment type="caution">
    <text evidence="2">The sequence shown here is derived from an EMBL/GenBank/DDBJ whole genome shotgun (WGS) entry which is preliminary data.</text>
</comment>
<keyword evidence="1" id="KW-1133">Transmembrane helix</keyword>
<reference evidence="2 3" key="1">
    <citation type="submission" date="2019-01" db="EMBL/GenBank/DDBJ databases">
        <title>A draft genome assembly of the solar-powered sea slug Elysia chlorotica.</title>
        <authorList>
            <person name="Cai H."/>
            <person name="Li Q."/>
            <person name="Fang X."/>
            <person name="Li J."/>
            <person name="Curtis N.E."/>
            <person name="Altenburger A."/>
            <person name="Shibata T."/>
            <person name="Feng M."/>
            <person name="Maeda T."/>
            <person name="Schwartz J.A."/>
            <person name="Shigenobu S."/>
            <person name="Lundholm N."/>
            <person name="Nishiyama T."/>
            <person name="Yang H."/>
            <person name="Hasebe M."/>
            <person name="Li S."/>
            <person name="Pierce S.K."/>
            <person name="Wang J."/>
        </authorList>
    </citation>
    <scope>NUCLEOTIDE SEQUENCE [LARGE SCALE GENOMIC DNA]</scope>
    <source>
        <strain evidence="2">EC2010</strain>
        <tissue evidence="2">Whole organism of an adult</tissue>
    </source>
</reference>
<dbReference type="Proteomes" id="UP000271974">
    <property type="component" value="Unassembled WGS sequence"/>
</dbReference>
<feature type="transmembrane region" description="Helical" evidence="1">
    <location>
        <begin position="104"/>
        <end position="126"/>
    </location>
</feature>
<evidence type="ECO:0000313" key="2">
    <source>
        <dbReference type="EMBL" id="RUS83504.1"/>
    </source>
</evidence>
<evidence type="ECO:0000256" key="1">
    <source>
        <dbReference type="SAM" id="Phobius"/>
    </source>
</evidence>
<sequence>MCFEEDEWHDLFINTYVYILLFSLVFSFTPTVLQFICLFILVLIYPLAFAVVVFHSVELMQCDCYYCASKYCKIWTGLNFCFELDLVMGVLLPDEELITICMYCFWKLIHVIIYMYLVFWCVTLKYLSDLKLFFFFFFLHSTVVSVLQRGMRMKKKIN</sequence>
<organism evidence="2 3">
    <name type="scientific">Elysia chlorotica</name>
    <name type="common">Eastern emerald elysia</name>
    <name type="synonym">Sea slug</name>
    <dbReference type="NCBI Taxonomy" id="188477"/>
    <lineage>
        <taxon>Eukaryota</taxon>
        <taxon>Metazoa</taxon>
        <taxon>Spiralia</taxon>
        <taxon>Lophotrochozoa</taxon>
        <taxon>Mollusca</taxon>
        <taxon>Gastropoda</taxon>
        <taxon>Heterobranchia</taxon>
        <taxon>Euthyneura</taxon>
        <taxon>Panpulmonata</taxon>
        <taxon>Sacoglossa</taxon>
        <taxon>Placobranchoidea</taxon>
        <taxon>Plakobranchidae</taxon>
        <taxon>Elysia</taxon>
    </lineage>
</organism>
<feature type="transmembrane region" description="Helical" evidence="1">
    <location>
        <begin position="12"/>
        <end position="28"/>
    </location>
</feature>
<keyword evidence="1" id="KW-0472">Membrane</keyword>
<accession>A0A433TPK8</accession>
<dbReference type="EMBL" id="RQTK01000241">
    <property type="protein sequence ID" value="RUS83504.1"/>
    <property type="molecule type" value="Genomic_DNA"/>
</dbReference>
<name>A0A433TPK8_ELYCH</name>
<gene>
    <name evidence="2" type="ORF">EGW08_008754</name>
</gene>
<feature type="transmembrane region" description="Helical" evidence="1">
    <location>
        <begin position="35"/>
        <end position="54"/>
    </location>
</feature>
<proteinExistence type="predicted"/>
<keyword evidence="3" id="KW-1185">Reference proteome</keyword>